<evidence type="ECO:0000313" key="5">
    <source>
        <dbReference type="Proteomes" id="UP000726737"/>
    </source>
</evidence>
<dbReference type="CDD" id="cd00590">
    <property type="entry name" value="RRM_SF"/>
    <property type="match status" value="1"/>
</dbReference>
<protein>
    <submittedName>
        <fullName evidence="4">Protein srek1IP1</fullName>
    </submittedName>
</protein>
<evidence type="ECO:0000313" key="4">
    <source>
        <dbReference type="EMBL" id="KAG0249551.1"/>
    </source>
</evidence>
<dbReference type="PANTHER" id="PTHR32343">
    <property type="entry name" value="SERINE/ARGININE-RICH SPLICING FACTOR"/>
    <property type="match status" value="1"/>
</dbReference>
<dbReference type="InterPro" id="IPR000504">
    <property type="entry name" value="RRM_dom"/>
</dbReference>
<dbReference type="AlphaFoldDB" id="A0A9P6PPN8"/>
<gene>
    <name evidence="4" type="primary">SREK1</name>
    <name evidence="4" type="ORF">BG011_009195</name>
</gene>
<name>A0A9P6PPN8_9FUNG</name>
<feature type="compositionally biased region" description="Basic and acidic residues" evidence="2">
    <location>
        <begin position="387"/>
        <end position="401"/>
    </location>
</feature>
<evidence type="ECO:0000256" key="1">
    <source>
        <dbReference type="PROSITE-ProRule" id="PRU00176"/>
    </source>
</evidence>
<dbReference type="PROSITE" id="PS50102">
    <property type="entry name" value="RRM"/>
    <property type="match status" value="1"/>
</dbReference>
<dbReference type="SMART" id="SM00360">
    <property type="entry name" value="RRM"/>
    <property type="match status" value="2"/>
</dbReference>
<dbReference type="SUPFAM" id="SSF54928">
    <property type="entry name" value="RNA-binding domain, RBD"/>
    <property type="match status" value="2"/>
</dbReference>
<reference evidence="4" key="1">
    <citation type="journal article" date="2020" name="Fungal Divers.">
        <title>Resolving the Mortierellaceae phylogeny through synthesis of multi-gene phylogenetics and phylogenomics.</title>
        <authorList>
            <person name="Vandepol N."/>
            <person name="Liber J."/>
            <person name="Desiro A."/>
            <person name="Na H."/>
            <person name="Kennedy M."/>
            <person name="Barry K."/>
            <person name="Grigoriev I.V."/>
            <person name="Miller A.N."/>
            <person name="O'Donnell K."/>
            <person name="Stajich J.E."/>
            <person name="Bonito G."/>
        </authorList>
    </citation>
    <scope>NUCLEOTIDE SEQUENCE</scope>
    <source>
        <strain evidence="4">KOD948</strain>
    </source>
</reference>
<dbReference type="EMBL" id="JAAAJA010000800">
    <property type="protein sequence ID" value="KAG0249551.1"/>
    <property type="molecule type" value="Genomic_DNA"/>
</dbReference>
<proteinExistence type="predicted"/>
<dbReference type="InterPro" id="IPR035979">
    <property type="entry name" value="RBD_domain_sf"/>
</dbReference>
<feature type="compositionally biased region" description="Basic residues" evidence="2">
    <location>
        <begin position="402"/>
        <end position="415"/>
    </location>
</feature>
<evidence type="ECO:0000256" key="2">
    <source>
        <dbReference type="SAM" id="MobiDB-lite"/>
    </source>
</evidence>
<feature type="compositionally biased region" description="Polar residues" evidence="2">
    <location>
        <begin position="341"/>
        <end position="361"/>
    </location>
</feature>
<dbReference type="Gene3D" id="3.30.70.330">
    <property type="match status" value="2"/>
</dbReference>
<sequence>MAPGAKASKLSPVVTEEMIRKLFEFIGPLDNLVLIPSPLGAGYEAIIEFQDKDAAFTATHLTGTLFGGRPLSVTQMDVTLPPALTGSAPASRPFTNLTMQQQQAQQATVPGMVSGTTPQGNPMIRMGATIHHPQFNGMAVGMGMGMGNQFQPLYSSPHMTLYNPNIMPPAYHQQRPMDQPLDLDKVDTKTVYVGNLPLTVTKEQLEEVFQDCGNITRVNIAGKPTHPTRFAFMDFDTVEGAKKALSSTDKVIGDRTLRVNLPRHGGPLPFMVQQAQMMQAPPQPAQVSAMDATRTRYKNILIGLINRGGDPSLLKKLEELEAGGPLPDMSDVPGFSAELGTVSTDGSPNKSETGVPQTATSLLEKLVSSSRRKSRSRSRTKRKSRSRSGDRDRDRDRDYYRSSRRRRSPSRSRSRSRSEYSRSSRGYEADYGRYDYRDRDRDRERERESRSGRSRGYKESSRDREKERERDRDRDRHRERERPRERERERDRDKDRHRESERHHRERDSHRGRSRPSEGEKGSAEVDVTMKSPTVEKSD</sequence>
<dbReference type="InterPro" id="IPR012677">
    <property type="entry name" value="Nucleotide-bd_a/b_plait_sf"/>
</dbReference>
<accession>A0A9P6PPN8</accession>
<dbReference type="Proteomes" id="UP000726737">
    <property type="component" value="Unassembled WGS sequence"/>
</dbReference>
<feature type="compositionally biased region" description="Basic and acidic residues" evidence="2">
    <location>
        <begin position="416"/>
        <end position="524"/>
    </location>
</feature>
<keyword evidence="1" id="KW-0694">RNA-binding</keyword>
<evidence type="ECO:0000259" key="3">
    <source>
        <dbReference type="PROSITE" id="PS50102"/>
    </source>
</evidence>
<dbReference type="OrthoDB" id="4726at2759"/>
<comment type="caution">
    <text evidence="4">The sequence shown here is derived from an EMBL/GenBank/DDBJ whole genome shotgun (WGS) entry which is preliminary data.</text>
</comment>
<feature type="region of interest" description="Disordered" evidence="2">
    <location>
        <begin position="324"/>
        <end position="539"/>
    </location>
</feature>
<organism evidence="4 5">
    <name type="scientific">Mortierella polycephala</name>
    <dbReference type="NCBI Taxonomy" id="41804"/>
    <lineage>
        <taxon>Eukaryota</taxon>
        <taxon>Fungi</taxon>
        <taxon>Fungi incertae sedis</taxon>
        <taxon>Mucoromycota</taxon>
        <taxon>Mortierellomycotina</taxon>
        <taxon>Mortierellomycetes</taxon>
        <taxon>Mortierellales</taxon>
        <taxon>Mortierellaceae</taxon>
        <taxon>Mortierella</taxon>
    </lineage>
</organism>
<feature type="domain" description="RRM" evidence="3">
    <location>
        <begin position="189"/>
        <end position="264"/>
    </location>
</feature>
<feature type="compositionally biased region" description="Basic residues" evidence="2">
    <location>
        <begin position="370"/>
        <end position="386"/>
    </location>
</feature>
<keyword evidence="5" id="KW-1185">Reference proteome</keyword>
<dbReference type="Pfam" id="PF00076">
    <property type="entry name" value="RRM_1"/>
    <property type="match status" value="2"/>
</dbReference>
<dbReference type="GO" id="GO:0003723">
    <property type="term" value="F:RNA binding"/>
    <property type="evidence" value="ECO:0007669"/>
    <property type="project" value="UniProtKB-UniRule"/>
</dbReference>